<name>K0KSW1_WICCF</name>
<protein>
    <submittedName>
        <fullName evidence="1">Uncharacterized protein</fullName>
    </submittedName>
</protein>
<reference evidence="1 2" key="1">
    <citation type="journal article" date="2012" name="Eukaryot. Cell">
        <title>Draft genome sequence of Wickerhamomyces ciferrii NRRL Y-1031 F-60-10.</title>
        <authorList>
            <person name="Schneider J."/>
            <person name="Andrea H."/>
            <person name="Blom J."/>
            <person name="Jaenicke S."/>
            <person name="Ruckert C."/>
            <person name="Schorsch C."/>
            <person name="Szczepanowski R."/>
            <person name="Farwick M."/>
            <person name="Goesmann A."/>
            <person name="Puhler A."/>
            <person name="Schaffer S."/>
            <person name="Tauch A."/>
            <person name="Kohler T."/>
            <person name="Brinkrolf K."/>
        </authorList>
    </citation>
    <scope>NUCLEOTIDE SEQUENCE [LARGE SCALE GENOMIC DNA]</scope>
    <source>
        <strain evidence="2">ATCC 14091 / BCRC 22168 / CBS 111 / JCM 3599 / NBRC 0793 / NRRL Y-1031 F-60-10</strain>
    </source>
</reference>
<dbReference type="Proteomes" id="UP000009328">
    <property type="component" value="Unassembled WGS sequence"/>
</dbReference>
<dbReference type="EMBL" id="CAIF01000127">
    <property type="protein sequence ID" value="CCH44423.1"/>
    <property type="molecule type" value="Genomic_DNA"/>
</dbReference>
<dbReference type="AlphaFoldDB" id="K0KSW1"/>
<keyword evidence="2" id="KW-1185">Reference proteome</keyword>
<dbReference type="HOGENOM" id="CLU_061030_0_0_1"/>
<accession>K0KSW1</accession>
<organism evidence="1 2">
    <name type="scientific">Wickerhamomyces ciferrii (strain ATCC 14091 / BCRC 22168 / CBS 111 / JCM 3599 / NBRC 0793 / NRRL Y-1031 F-60-10)</name>
    <name type="common">Yeast</name>
    <name type="synonym">Pichia ciferrii</name>
    <dbReference type="NCBI Taxonomy" id="1206466"/>
    <lineage>
        <taxon>Eukaryota</taxon>
        <taxon>Fungi</taxon>
        <taxon>Dikarya</taxon>
        <taxon>Ascomycota</taxon>
        <taxon>Saccharomycotina</taxon>
        <taxon>Saccharomycetes</taxon>
        <taxon>Phaffomycetales</taxon>
        <taxon>Wickerhamomycetaceae</taxon>
        <taxon>Wickerhamomyces</taxon>
    </lineage>
</organism>
<evidence type="ECO:0000313" key="1">
    <source>
        <dbReference type="EMBL" id="CCH44423.1"/>
    </source>
</evidence>
<dbReference type="InParanoid" id="K0KSW1"/>
<comment type="caution">
    <text evidence="1">The sequence shown here is derived from an EMBL/GenBank/DDBJ whole genome shotgun (WGS) entry which is preliminary data.</text>
</comment>
<sequence length="382" mass="44876">MFDWVNSYIYGNTSRNSINDELKFDISSNEAIEYFQTLTIEELKEQFELHFAPVKSQLKNYGIVRCESKKFCSLILNDNLSPSFKMNHIFDIVCFNLSGYEKCFLYLRPKYGSNWSKKKIKFMEIISAHLNIIIIKKKSITLDDVISDLKIKINCSMDQRILIPDNHREQEPLYIMYNPKSAMNFYQNVENLSKMTQMIDLYKSRIENNPWQSYTLIKVVPKLHHHNDVNGGNVFNSNNFLQHHELDYNKPNEVFIFIDTAADGLRQSHYKKIIKPINSAKSIYRSYHTLKSPKEMLIQILGEDFKSWFFYMQELLINKHLNIVENRNRRPSYFKGSARIHPDSNISEFVQVGYKLNLSNEYIKSVCMSPGILPSYDEISGS</sequence>
<gene>
    <name evidence="1" type="ORF">BN7_3987</name>
</gene>
<proteinExistence type="predicted"/>
<evidence type="ECO:0000313" key="2">
    <source>
        <dbReference type="Proteomes" id="UP000009328"/>
    </source>
</evidence>